<accession>A0A9D2QI71</accession>
<comment type="caution">
    <text evidence="1">The sequence shown here is derived from an EMBL/GenBank/DDBJ whole genome shotgun (WGS) entry which is preliminary data.</text>
</comment>
<protein>
    <submittedName>
        <fullName evidence="1">Twitching motility protein PilT</fullName>
    </submittedName>
</protein>
<sequence>MVQLIVGKKGKGKTKQLLDKVNSEVKEISGSVVYLDKSTKHMFELNNKVRLIDVREFMVENCSEFMGFLCGIISQDRDLEKMYLDSFLTISGLGDDSDILPAVEKLDKISDAYHVDFVLSVSKDENELPDSLKSKIVVSL</sequence>
<dbReference type="EMBL" id="DWVS01000211">
    <property type="protein sequence ID" value="HJC88070.1"/>
    <property type="molecule type" value="Genomic_DNA"/>
</dbReference>
<evidence type="ECO:0000313" key="1">
    <source>
        <dbReference type="EMBL" id="HJC88070.1"/>
    </source>
</evidence>
<gene>
    <name evidence="1" type="ORF">H9926_08655</name>
</gene>
<proteinExistence type="predicted"/>
<organism evidence="1 2">
    <name type="scientific">Candidatus Eisenbergiella intestinigallinarum</name>
    <dbReference type="NCBI Taxonomy" id="2838549"/>
    <lineage>
        <taxon>Bacteria</taxon>
        <taxon>Bacillati</taxon>
        <taxon>Bacillota</taxon>
        <taxon>Clostridia</taxon>
        <taxon>Lachnospirales</taxon>
        <taxon>Lachnospiraceae</taxon>
        <taxon>Eisenbergiella</taxon>
    </lineage>
</organism>
<name>A0A9D2QI71_9FIRM</name>
<dbReference type="Proteomes" id="UP000823922">
    <property type="component" value="Unassembled WGS sequence"/>
</dbReference>
<evidence type="ECO:0000313" key="2">
    <source>
        <dbReference type="Proteomes" id="UP000823922"/>
    </source>
</evidence>
<reference evidence="1" key="1">
    <citation type="journal article" date="2021" name="PeerJ">
        <title>Extensive microbial diversity within the chicken gut microbiome revealed by metagenomics and culture.</title>
        <authorList>
            <person name="Gilroy R."/>
            <person name="Ravi A."/>
            <person name="Getino M."/>
            <person name="Pursley I."/>
            <person name="Horton D.L."/>
            <person name="Alikhan N.F."/>
            <person name="Baker D."/>
            <person name="Gharbi K."/>
            <person name="Hall N."/>
            <person name="Watson M."/>
            <person name="Adriaenssens E.M."/>
            <person name="Foster-Nyarko E."/>
            <person name="Jarju S."/>
            <person name="Secka A."/>
            <person name="Antonio M."/>
            <person name="Oren A."/>
            <person name="Chaudhuri R.R."/>
            <person name="La Ragione R."/>
            <person name="Hildebrand F."/>
            <person name="Pallen M.J."/>
        </authorList>
    </citation>
    <scope>NUCLEOTIDE SEQUENCE</scope>
    <source>
        <strain evidence="1">ChiBcec1-1630</strain>
    </source>
</reference>
<dbReference type="AlphaFoldDB" id="A0A9D2QI71"/>
<reference evidence="1" key="2">
    <citation type="submission" date="2021-04" db="EMBL/GenBank/DDBJ databases">
        <authorList>
            <person name="Gilroy R."/>
        </authorList>
    </citation>
    <scope>NUCLEOTIDE SEQUENCE</scope>
    <source>
        <strain evidence="1">ChiBcec1-1630</strain>
    </source>
</reference>